<evidence type="ECO:0000256" key="1">
    <source>
        <dbReference type="ARBA" id="ARBA00022603"/>
    </source>
</evidence>
<evidence type="ECO:0000256" key="3">
    <source>
        <dbReference type="ARBA" id="ARBA00022691"/>
    </source>
</evidence>
<evidence type="ECO:0000256" key="4">
    <source>
        <dbReference type="SAM" id="MobiDB-lite"/>
    </source>
</evidence>
<evidence type="ECO:0000313" key="6">
    <source>
        <dbReference type="Proteomes" id="UP001597085"/>
    </source>
</evidence>
<keyword evidence="3" id="KW-0949">S-adenosyl-L-methionine</keyword>
<keyword evidence="6" id="KW-1185">Reference proteome</keyword>
<dbReference type="RefSeq" id="WP_256420263.1">
    <property type="nucleotide sequence ID" value="NZ_JANHDI010000002.1"/>
</dbReference>
<sequence length="844" mass="92265">MSGRDRPADLEAVSERCSRVLDTDLVQQYRSTLEASLSDPTIRSEFAAWREYIIERHGDVFADLADEGVDYRRRESPQTAGADPPRVSVDQADQALFVETLTFDFLLTELLDRLETRVDCTVSRPLAADAGVPFEACFAAVHERIATEISPEAVSSFDSAAIEFLDSAKPYDVGILHRECVSPVARRAFGRYDTPGGLAELAVDEVFDGSGAFYSEEEEDSETTECEAMHSEAFPTVVDPGCGAGALLAAAATRLAGAQRDAPAADRIRTIFDSVRGFDVAPNAVRASRVALVLAVRPLLEAAADSGPSPDEPPTFTPRVVLGDASEATVEDPPLDGQRANALLINPPWLTWDSLPETAKERWRTDPGNETEPDLFDRRGLDARLGYANDDLSVPYTLRCVHHLLRDGGRASVILKRDLLTGPAGEGLRRAGLGGRAVVYDCIHDFGSLSPFSGVDAGTALFTLRIETSADPNGCCAPFPVEVGGDGDEENDYDGEGPSNDVDEGNENGLPDGVPTVRWHSASPSETESAVSVSQPNAVSFGSLSTMQSTFDRTRTRLVPAEPDVPSSSWLRADAERAAIGTCTYRIRHGVKDDAKAVYAVDRETIERHSLGPDHIYPYLKSKHIVKYGLFGHDLQLVPQRRIDEDNEDELRRETPATYAYLDAHRDRLLDRGSSWFDDGPFYSLFGVGAYTWAEYKVVWCRLGFKPHFAVVSTVSDPIVGEKTVVPGDHCMFVGTDDEREAHYLCALLNSAPYQRCLRDISSGGKSSLSKSTVERLALPEWTARPKQQRLADLSQQAHSIVPDHVDCSKRAYNKKTIPELAAVQHEIDTMVEQFLVDGVDDAA</sequence>
<accession>A0ABD6CTR6</accession>
<evidence type="ECO:0000256" key="2">
    <source>
        <dbReference type="ARBA" id="ARBA00022679"/>
    </source>
</evidence>
<dbReference type="SUPFAM" id="SSF53335">
    <property type="entry name" value="S-adenosyl-L-methionine-dependent methyltransferases"/>
    <property type="match status" value="1"/>
</dbReference>
<keyword evidence="1" id="KW-0489">Methyltransferase</keyword>
<dbReference type="GO" id="GO:0032259">
    <property type="term" value="P:methylation"/>
    <property type="evidence" value="ECO:0007669"/>
    <property type="project" value="UniProtKB-KW"/>
</dbReference>
<keyword evidence="5" id="KW-0378">Hydrolase</keyword>
<proteinExistence type="predicted"/>
<organism evidence="5 6">
    <name type="scientific">Halobellus rarus</name>
    <dbReference type="NCBI Taxonomy" id="1126237"/>
    <lineage>
        <taxon>Archaea</taxon>
        <taxon>Methanobacteriati</taxon>
        <taxon>Methanobacteriota</taxon>
        <taxon>Stenosarchaea group</taxon>
        <taxon>Halobacteria</taxon>
        <taxon>Halobacteriales</taxon>
        <taxon>Haloferacaceae</taxon>
        <taxon>Halobellus</taxon>
    </lineage>
</organism>
<name>A0ABD6CTR6_9EURY</name>
<keyword evidence="2" id="KW-0808">Transferase</keyword>
<dbReference type="GO" id="GO:0004519">
    <property type="term" value="F:endonuclease activity"/>
    <property type="evidence" value="ECO:0007669"/>
    <property type="project" value="UniProtKB-KW"/>
</dbReference>
<protein>
    <submittedName>
        <fullName evidence="5">Type I restriction endonuclease subunit M</fullName>
    </submittedName>
</protein>
<dbReference type="AlphaFoldDB" id="A0ABD6CTR6"/>
<dbReference type="InterPro" id="IPR029063">
    <property type="entry name" value="SAM-dependent_MTases_sf"/>
</dbReference>
<dbReference type="PRINTS" id="PR00507">
    <property type="entry name" value="N12N6MTFRASE"/>
</dbReference>
<dbReference type="Proteomes" id="UP001597085">
    <property type="component" value="Unassembled WGS sequence"/>
</dbReference>
<keyword evidence="5" id="KW-0540">Nuclease</keyword>
<dbReference type="EMBL" id="JBHUDK010000017">
    <property type="protein sequence ID" value="MFD1600733.1"/>
    <property type="molecule type" value="Genomic_DNA"/>
</dbReference>
<gene>
    <name evidence="5" type="ORF">ACFSBX_17510</name>
</gene>
<keyword evidence="5" id="KW-0255">Endonuclease</keyword>
<feature type="compositionally biased region" description="Acidic residues" evidence="4">
    <location>
        <begin position="485"/>
        <end position="506"/>
    </location>
</feature>
<evidence type="ECO:0000313" key="5">
    <source>
        <dbReference type="EMBL" id="MFD1600733.1"/>
    </source>
</evidence>
<comment type="caution">
    <text evidence="5">The sequence shown here is derived from an EMBL/GenBank/DDBJ whole genome shotgun (WGS) entry which is preliminary data.</text>
</comment>
<reference evidence="5 6" key="1">
    <citation type="journal article" date="2019" name="Int. J. Syst. Evol. Microbiol.">
        <title>The Global Catalogue of Microorganisms (GCM) 10K type strain sequencing project: providing services to taxonomists for standard genome sequencing and annotation.</title>
        <authorList>
            <consortium name="The Broad Institute Genomics Platform"/>
            <consortium name="The Broad Institute Genome Sequencing Center for Infectious Disease"/>
            <person name="Wu L."/>
            <person name="Ma J."/>
        </authorList>
    </citation>
    <scope>NUCLEOTIDE SEQUENCE [LARGE SCALE GENOMIC DNA]</scope>
    <source>
        <strain evidence="5 6">CGMCC 1.12121</strain>
    </source>
</reference>
<dbReference type="GO" id="GO:0008168">
    <property type="term" value="F:methyltransferase activity"/>
    <property type="evidence" value="ECO:0007669"/>
    <property type="project" value="UniProtKB-KW"/>
</dbReference>
<feature type="region of interest" description="Disordered" evidence="4">
    <location>
        <begin position="483"/>
        <end position="513"/>
    </location>
</feature>
<dbReference type="PANTHER" id="PTHR33841:SF5">
    <property type="entry name" value="DNA METHYLASE (MODIFICATION METHYLASE) (METHYLTRANSFERASE)-RELATED"/>
    <property type="match status" value="1"/>
</dbReference>
<dbReference type="Gene3D" id="3.40.50.150">
    <property type="entry name" value="Vaccinia Virus protein VP39"/>
    <property type="match status" value="1"/>
</dbReference>
<dbReference type="InterPro" id="IPR050953">
    <property type="entry name" value="N4_N6_ade-DNA_methylase"/>
</dbReference>
<dbReference type="PANTHER" id="PTHR33841">
    <property type="entry name" value="DNA METHYLTRANSFERASE YEEA-RELATED"/>
    <property type="match status" value="1"/>
</dbReference>